<sequence>MAGLGIRLSAGDKLIVNGAAIEFETDAHLRLANQVNFLFGKQIMGPQEATTPARRIYFALQTVHVGTLEEREAALRDACYFIDMFVAETTSHTARTLLAQTKQAAETGHGYQALRLARRIIRHEDAVLSV</sequence>
<dbReference type="GO" id="GO:1902209">
    <property type="term" value="P:negative regulation of bacterial-type flagellum assembly"/>
    <property type="evidence" value="ECO:0007669"/>
    <property type="project" value="InterPro"/>
</dbReference>
<evidence type="ECO:0000256" key="2">
    <source>
        <dbReference type="ARBA" id="ARBA00022795"/>
    </source>
</evidence>
<keyword evidence="4" id="KW-0282">Flagellum</keyword>
<dbReference type="AlphaFoldDB" id="A0A1D8UR35"/>
<keyword evidence="4" id="KW-0969">Cilium</keyword>
<organism evidence="4 5">
    <name type="scientific">Kozakia baliensis</name>
    <dbReference type="NCBI Taxonomy" id="153496"/>
    <lineage>
        <taxon>Bacteria</taxon>
        <taxon>Pseudomonadati</taxon>
        <taxon>Pseudomonadota</taxon>
        <taxon>Alphaproteobacteria</taxon>
        <taxon>Acetobacterales</taxon>
        <taxon>Acetobacteraceae</taxon>
        <taxon>Kozakia</taxon>
    </lineage>
</organism>
<dbReference type="GO" id="GO:0048027">
    <property type="term" value="F:mRNA 5'-UTR binding"/>
    <property type="evidence" value="ECO:0007669"/>
    <property type="project" value="InterPro"/>
</dbReference>
<dbReference type="Pfam" id="PF07378">
    <property type="entry name" value="FlbT"/>
    <property type="match status" value="1"/>
</dbReference>
<evidence type="ECO:0000313" key="5">
    <source>
        <dbReference type="Proteomes" id="UP000179145"/>
    </source>
</evidence>
<protein>
    <submittedName>
        <fullName evidence="4">Flagellar biosynthesis repressor FlbT</fullName>
    </submittedName>
</protein>
<dbReference type="Proteomes" id="UP000179145">
    <property type="component" value="Chromosome"/>
</dbReference>
<evidence type="ECO:0000313" key="4">
    <source>
        <dbReference type="EMBL" id="AOX16109.1"/>
    </source>
</evidence>
<accession>A0A1D8UR35</accession>
<dbReference type="GO" id="GO:0044781">
    <property type="term" value="P:bacterial-type flagellum organization"/>
    <property type="evidence" value="ECO:0007669"/>
    <property type="project" value="UniProtKB-KW"/>
</dbReference>
<reference evidence="4 5" key="1">
    <citation type="journal article" date="2016" name="Microb. Cell Fact.">
        <title>Dissection of exopolysaccharide biosynthesis in Kozakia baliensis.</title>
        <authorList>
            <person name="Brandt J.U."/>
            <person name="Jakob F."/>
            <person name="Behr J."/>
            <person name="Geissler A.J."/>
            <person name="Vogel R.F."/>
        </authorList>
    </citation>
    <scope>NUCLEOTIDE SEQUENCE [LARGE SCALE GENOMIC DNA]</scope>
    <source>
        <strain evidence="4 5">DSM 14400</strain>
    </source>
</reference>
<evidence type="ECO:0000256" key="3">
    <source>
        <dbReference type="ARBA" id="ARBA00022884"/>
    </source>
</evidence>
<dbReference type="eggNOG" id="COG5443">
    <property type="taxonomic scope" value="Bacteria"/>
</dbReference>
<gene>
    <name evidence="4" type="ORF">A0U89_02015</name>
</gene>
<dbReference type="RefSeq" id="WP_070401930.1">
    <property type="nucleotide sequence ID" value="NZ_BJVW01000028.1"/>
</dbReference>
<dbReference type="KEGG" id="kba:A0U89_02015"/>
<dbReference type="STRING" id="153496.A0U89_02015"/>
<keyword evidence="4" id="KW-0966">Cell projection</keyword>
<keyword evidence="2" id="KW-1005">Bacterial flagellum biogenesis</keyword>
<keyword evidence="1" id="KW-0678">Repressor</keyword>
<keyword evidence="5" id="KW-1185">Reference proteome</keyword>
<proteinExistence type="predicted"/>
<dbReference type="InterPro" id="IPR009967">
    <property type="entry name" value="Flagellum_FlbT"/>
</dbReference>
<evidence type="ECO:0000256" key="1">
    <source>
        <dbReference type="ARBA" id="ARBA00022491"/>
    </source>
</evidence>
<dbReference type="EMBL" id="CP014674">
    <property type="protein sequence ID" value="AOX16109.1"/>
    <property type="molecule type" value="Genomic_DNA"/>
</dbReference>
<keyword evidence="3" id="KW-0694">RNA-binding</keyword>
<name>A0A1D8UR35_9PROT</name>
<dbReference type="GO" id="GO:0006402">
    <property type="term" value="P:mRNA catabolic process"/>
    <property type="evidence" value="ECO:0007669"/>
    <property type="project" value="InterPro"/>
</dbReference>
<dbReference type="OrthoDB" id="8561314at2"/>